<name>A0A9P1IIC9_9PELO</name>
<organism evidence="2 3">
    <name type="scientific">Caenorhabditis angaria</name>
    <dbReference type="NCBI Taxonomy" id="860376"/>
    <lineage>
        <taxon>Eukaryota</taxon>
        <taxon>Metazoa</taxon>
        <taxon>Ecdysozoa</taxon>
        <taxon>Nematoda</taxon>
        <taxon>Chromadorea</taxon>
        <taxon>Rhabditida</taxon>
        <taxon>Rhabditina</taxon>
        <taxon>Rhabditomorpha</taxon>
        <taxon>Rhabditoidea</taxon>
        <taxon>Rhabditidae</taxon>
        <taxon>Peloderinae</taxon>
        <taxon>Caenorhabditis</taxon>
    </lineage>
</organism>
<dbReference type="AlphaFoldDB" id="A0A9P1IIC9"/>
<gene>
    <name evidence="2" type="ORF">CAMP_LOCUS8273</name>
</gene>
<protein>
    <submittedName>
        <fullName evidence="2">Uncharacterized protein</fullName>
    </submittedName>
</protein>
<dbReference type="EMBL" id="CANHGI010000003">
    <property type="protein sequence ID" value="CAI5445636.1"/>
    <property type="molecule type" value="Genomic_DNA"/>
</dbReference>
<dbReference type="Proteomes" id="UP001152747">
    <property type="component" value="Unassembled WGS sequence"/>
</dbReference>
<sequence length="177" mass="20793">MVIVYTSKHFPWQYLVNETRAETPLLKNSFESGTKVACPMKTGQYFVFIHETSSRVFEINRKSIAELTSIMQVHWPITVMDKLDIFNIQDVRSAQDLLTLRKLGFQTRLDYVRNEAEFDEAKTERAYFFPDENGEFRLKMMGKLEEPEKFSDVLPAERKKKPESKSKTSNFIMFGDR</sequence>
<evidence type="ECO:0000313" key="2">
    <source>
        <dbReference type="EMBL" id="CAI5445636.1"/>
    </source>
</evidence>
<evidence type="ECO:0000256" key="1">
    <source>
        <dbReference type="SAM" id="MobiDB-lite"/>
    </source>
</evidence>
<evidence type="ECO:0000313" key="3">
    <source>
        <dbReference type="Proteomes" id="UP001152747"/>
    </source>
</evidence>
<reference evidence="2" key="1">
    <citation type="submission" date="2022-11" db="EMBL/GenBank/DDBJ databases">
        <authorList>
            <person name="Kikuchi T."/>
        </authorList>
    </citation>
    <scope>NUCLEOTIDE SEQUENCE</scope>
    <source>
        <strain evidence="2">PS1010</strain>
    </source>
</reference>
<proteinExistence type="predicted"/>
<accession>A0A9P1IIC9</accession>
<feature type="region of interest" description="Disordered" evidence="1">
    <location>
        <begin position="151"/>
        <end position="177"/>
    </location>
</feature>
<keyword evidence="3" id="KW-1185">Reference proteome</keyword>
<comment type="caution">
    <text evidence="2">The sequence shown here is derived from an EMBL/GenBank/DDBJ whole genome shotgun (WGS) entry which is preliminary data.</text>
</comment>